<feature type="region of interest" description="Disordered" evidence="4">
    <location>
        <begin position="119"/>
        <end position="142"/>
    </location>
</feature>
<dbReference type="Gene3D" id="1.25.40.20">
    <property type="entry name" value="Ankyrin repeat-containing domain"/>
    <property type="match status" value="3"/>
</dbReference>
<organism evidence="6 7">
    <name type="scientific">Fusarium piperis</name>
    <dbReference type="NCBI Taxonomy" id="1435070"/>
    <lineage>
        <taxon>Eukaryota</taxon>
        <taxon>Fungi</taxon>
        <taxon>Dikarya</taxon>
        <taxon>Ascomycota</taxon>
        <taxon>Pezizomycotina</taxon>
        <taxon>Sordariomycetes</taxon>
        <taxon>Hypocreomycetidae</taxon>
        <taxon>Hypocreales</taxon>
        <taxon>Nectriaceae</taxon>
        <taxon>Fusarium</taxon>
        <taxon>Fusarium solani species complex</taxon>
    </lineage>
</organism>
<dbReference type="InterPro" id="IPR002110">
    <property type="entry name" value="Ankyrin_rpt"/>
</dbReference>
<keyword evidence="5" id="KW-0812">Transmembrane</keyword>
<evidence type="ECO:0000313" key="6">
    <source>
        <dbReference type="EMBL" id="KAJ4307754.1"/>
    </source>
</evidence>
<dbReference type="PROSITE" id="PS50088">
    <property type="entry name" value="ANK_REPEAT"/>
    <property type="match status" value="5"/>
</dbReference>
<keyword evidence="7" id="KW-1185">Reference proteome</keyword>
<dbReference type="Pfam" id="PF12796">
    <property type="entry name" value="Ank_2"/>
    <property type="match status" value="3"/>
</dbReference>
<dbReference type="PROSITE" id="PS50297">
    <property type="entry name" value="ANK_REP_REGION"/>
    <property type="match status" value="4"/>
</dbReference>
<accession>A0A9W8W3I1</accession>
<keyword evidence="2 3" id="KW-0040">ANK repeat</keyword>
<feature type="repeat" description="ANK" evidence="3">
    <location>
        <begin position="800"/>
        <end position="824"/>
    </location>
</feature>
<gene>
    <name evidence="6" type="ORF">N0V84_012520</name>
</gene>
<sequence>MMNSQQTDRRIRPYIGDHGDPLPQYITSWKNRSKTSELVVWAAVGTTITGFVMQFVGLRGIHSAVSVAQLGVIMAMSAARAALRMQRLKPEDNFLAQCPDEVVGHELDWLAVRIGGEDIQRDLNPSPPPPPGARSTTPDPPRRYFWRFCGTPGDADRIRRELPPTSDGPNAAGKLLAYRTRLAQLTKPPTTQTKAATSAHHFDVGMVEVRENAQRLALAIESAVNTVFSKSPKIRDGWETAESMFWSFACDIASKDLPTNSEQDQASTELRNQHILYLHLGRESPENPWRLQNSLELEGLLGLWVWSLKSDLAVEALDSQSQLTVSRAAEIPARRIVSTNGNIAKTDLKIWLGGEILGLAEDTLHLTTTQPRDPSTIWEQGNGEHNWVKRRSNRPNPTDAHTERAAIALGELYRWALLGNDGTRQFGLDGINWLSGQKSRPSQPLPEAVMKIIDRYNYIATEVGQQEKHLQEVADHLTTTLLDLTLSISMTNEEKGKALCLAAKRGWAEVVLALLELGTEPDFKDADEDSRTALSHAAQSGSIDTLKELMDWGAFPNSADAKHRTPLSYASEIGRSSIVEILLRDRRVDPDAKDGLGRTPLSWAAVKGHKAIIKLLLDSGKVDLDAKDKYGRTPLSLAAMNGHEAIIKLLLDSGKVDLDAKDEDRWMPLSLAAENGHKAVVKLLLDSGKVDPNAKDEDRWMLLSLAAENGHEAVVKLLLDSGKVDPNAKDEDRRRPLSLAAMNGHEAVVKLLLDSGKVEPDAKDEYGRIPLWLAAENRHEAVVKLLLDSSKIDPNAKNGFGQTLLSLAAEKGHEAIVNLLLDSGKVDLDAKDRFGQTPLSLAIEKGHKATVKLLQRRP</sequence>
<name>A0A9W8W3I1_9HYPO</name>
<dbReference type="AlphaFoldDB" id="A0A9W8W3I1"/>
<feature type="repeat" description="ANK" evidence="3">
    <location>
        <begin position="596"/>
        <end position="620"/>
    </location>
</feature>
<proteinExistence type="predicted"/>
<dbReference type="EMBL" id="JAPEUR010000642">
    <property type="protein sequence ID" value="KAJ4307754.1"/>
    <property type="molecule type" value="Genomic_DNA"/>
</dbReference>
<protein>
    <recommendedName>
        <fullName evidence="8">Ankyrin</fullName>
    </recommendedName>
</protein>
<evidence type="ECO:0000256" key="4">
    <source>
        <dbReference type="SAM" id="MobiDB-lite"/>
    </source>
</evidence>
<dbReference type="Proteomes" id="UP001140502">
    <property type="component" value="Unassembled WGS sequence"/>
</dbReference>
<evidence type="ECO:0000256" key="3">
    <source>
        <dbReference type="PROSITE-ProRule" id="PRU00023"/>
    </source>
</evidence>
<dbReference type="SUPFAM" id="SSF48403">
    <property type="entry name" value="Ankyrin repeat"/>
    <property type="match status" value="1"/>
</dbReference>
<feature type="repeat" description="ANK" evidence="3">
    <location>
        <begin position="630"/>
        <end position="654"/>
    </location>
</feature>
<evidence type="ECO:0000313" key="7">
    <source>
        <dbReference type="Proteomes" id="UP001140502"/>
    </source>
</evidence>
<dbReference type="Pfam" id="PF00023">
    <property type="entry name" value="Ank"/>
    <property type="match status" value="1"/>
</dbReference>
<keyword evidence="5" id="KW-0472">Membrane</keyword>
<feature type="repeat" description="ANK" evidence="3">
    <location>
        <begin position="732"/>
        <end position="756"/>
    </location>
</feature>
<dbReference type="PANTHER" id="PTHR24201">
    <property type="entry name" value="ANK_REP_REGION DOMAIN-CONTAINING PROTEIN"/>
    <property type="match status" value="1"/>
</dbReference>
<dbReference type="GO" id="GO:0005634">
    <property type="term" value="C:nucleus"/>
    <property type="evidence" value="ECO:0007669"/>
    <property type="project" value="TreeGrafter"/>
</dbReference>
<dbReference type="SMART" id="SM00248">
    <property type="entry name" value="ANK"/>
    <property type="match status" value="11"/>
</dbReference>
<keyword evidence="1" id="KW-0677">Repeat</keyword>
<dbReference type="PANTHER" id="PTHR24201:SF16">
    <property type="entry name" value="ANKYRIN-1-LIKE-RELATED"/>
    <property type="match status" value="1"/>
</dbReference>
<evidence type="ECO:0000256" key="1">
    <source>
        <dbReference type="ARBA" id="ARBA00022737"/>
    </source>
</evidence>
<dbReference type="OrthoDB" id="7464126at2759"/>
<dbReference type="Pfam" id="PF13637">
    <property type="entry name" value="Ank_4"/>
    <property type="match status" value="1"/>
</dbReference>
<dbReference type="InterPro" id="IPR050776">
    <property type="entry name" value="Ank_Repeat/CDKN_Inhibitor"/>
</dbReference>
<feature type="transmembrane region" description="Helical" evidence="5">
    <location>
        <begin position="38"/>
        <end position="58"/>
    </location>
</feature>
<dbReference type="InterPro" id="IPR036770">
    <property type="entry name" value="Ankyrin_rpt-contain_sf"/>
</dbReference>
<feature type="repeat" description="ANK" evidence="3">
    <location>
        <begin position="529"/>
        <end position="561"/>
    </location>
</feature>
<comment type="caution">
    <text evidence="6">The sequence shown here is derived from an EMBL/GenBank/DDBJ whole genome shotgun (WGS) entry which is preliminary data.</text>
</comment>
<evidence type="ECO:0008006" key="8">
    <source>
        <dbReference type="Google" id="ProtNLM"/>
    </source>
</evidence>
<evidence type="ECO:0000256" key="5">
    <source>
        <dbReference type="SAM" id="Phobius"/>
    </source>
</evidence>
<keyword evidence="5" id="KW-1133">Transmembrane helix</keyword>
<reference evidence="6" key="1">
    <citation type="submission" date="2022-10" db="EMBL/GenBank/DDBJ databases">
        <title>Tapping the CABI collections for fungal endophytes: first genome assemblies for Collariella, Neodidymelliopsis, Ascochyta clinopodiicola, Didymella pomorum, Didymosphaeria variabile, Neocosmospora piperis and Neocucurbitaria cava.</title>
        <authorList>
            <person name="Hill R."/>
        </authorList>
    </citation>
    <scope>NUCLEOTIDE SEQUENCE</scope>
    <source>
        <strain evidence="6">IMI 366586</strain>
    </source>
</reference>
<evidence type="ECO:0000256" key="2">
    <source>
        <dbReference type="ARBA" id="ARBA00023043"/>
    </source>
</evidence>